<dbReference type="Gene3D" id="3.30.460.10">
    <property type="entry name" value="Beta Polymerase, domain 2"/>
    <property type="match status" value="1"/>
</dbReference>
<protein>
    <submittedName>
        <fullName evidence="1">Nucleotidyltransferase domain-containing protein</fullName>
    </submittedName>
</protein>
<dbReference type="EMBL" id="JAHKKG010000005">
    <property type="protein sequence ID" value="MBU2664978.1"/>
    <property type="molecule type" value="Genomic_DNA"/>
</dbReference>
<name>A0ABS5YNE0_9ACTN</name>
<keyword evidence="2" id="KW-1185">Reference proteome</keyword>
<dbReference type="CDD" id="cd05403">
    <property type="entry name" value="NT_KNTase_like"/>
    <property type="match status" value="1"/>
</dbReference>
<accession>A0ABS5YNE0</accession>
<dbReference type="InterPro" id="IPR043519">
    <property type="entry name" value="NT_sf"/>
</dbReference>
<comment type="caution">
    <text evidence="1">The sequence shown here is derived from an EMBL/GenBank/DDBJ whole genome shotgun (WGS) entry which is preliminary data.</text>
</comment>
<dbReference type="RefSeq" id="WP_215788209.1">
    <property type="nucleotide sequence ID" value="NZ_JAHKKG010000005.1"/>
</dbReference>
<reference evidence="1 2" key="1">
    <citation type="submission" date="2021-06" db="EMBL/GenBank/DDBJ databases">
        <title>Actinoplanes lichenicola sp. nov., and Actinoplanes ovalisporus sp. nov., isolated from lichen in Thailand.</title>
        <authorList>
            <person name="Saeng-In P."/>
            <person name="Kanchanasin P."/>
            <person name="Yuki M."/>
            <person name="Kudo T."/>
            <person name="Ohkuma M."/>
            <person name="Phongsopitanun W."/>
            <person name="Tanasupawat S."/>
        </authorList>
    </citation>
    <scope>NUCLEOTIDE SEQUENCE [LARGE SCALE GENOMIC DNA]</scope>
    <source>
        <strain evidence="1 2">NBRC 110975</strain>
    </source>
</reference>
<gene>
    <name evidence="1" type="ORF">KOI35_15855</name>
</gene>
<organism evidence="1 2">
    <name type="scientific">Paractinoplanes bogorensis</name>
    <dbReference type="NCBI Taxonomy" id="1610840"/>
    <lineage>
        <taxon>Bacteria</taxon>
        <taxon>Bacillati</taxon>
        <taxon>Actinomycetota</taxon>
        <taxon>Actinomycetes</taxon>
        <taxon>Micromonosporales</taxon>
        <taxon>Micromonosporaceae</taxon>
        <taxon>Paractinoplanes</taxon>
    </lineage>
</organism>
<sequence>MNPIDDARALIEERYADCVWALLTGSVLGPARTAGSDLDIVVLIDAEPGYRASLRYRGWPVELFVHTRERLEGFMASELAARKPSTHRMLAHGAALRGDPSAWITRGAEVLAAGPGPLSPAESERLRYGLTDLLDDYAHVVDPGERTVIAATLWTETAQAALLAAGRWMSGGKWLLRELRDLDPALAERWLAARDAPAALATEVLDRAGGPLFDGYRAM</sequence>
<evidence type="ECO:0000313" key="2">
    <source>
        <dbReference type="Proteomes" id="UP001519654"/>
    </source>
</evidence>
<evidence type="ECO:0000313" key="1">
    <source>
        <dbReference type="EMBL" id="MBU2664978.1"/>
    </source>
</evidence>
<proteinExistence type="predicted"/>
<dbReference type="Proteomes" id="UP001519654">
    <property type="component" value="Unassembled WGS sequence"/>
</dbReference>
<dbReference type="SUPFAM" id="SSF81301">
    <property type="entry name" value="Nucleotidyltransferase"/>
    <property type="match status" value="1"/>
</dbReference>